<proteinExistence type="predicted"/>
<accession>A0A2S2FH84</accession>
<dbReference type="RefSeq" id="WP_148245841.1">
    <property type="nucleotide sequence ID" value="NZ_CP029397.2"/>
</dbReference>
<evidence type="ECO:0000313" key="2">
    <source>
        <dbReference type="Proteomes" id="UP000245977"/>
    </source>
</evidence>
<dbReference type="AlphaFoldDB" id="A0A2S2FH84"/>
<dbReference type="SUPFAM" id="SSF55729">
    <property type="entry name" value="Acyl-CoA N-acyltransferases (Nat)"/>
    <property type="match status" value="1"/>
</dbReference>
<dbReference type="KEGG" id="adv:DJ533_14600"/>
<dbReference type="InterPro" id="IPR016181">
    <property type="entry name" value="Acyl_CoA_acyltransferase"/>
</dbReference>
<dbReference type="Gene3D" id="3.40.630.30">
    <property type="match status" value="1"/>
</dbReference>
<keyword evidence="2" id="KW-1185">Reference proteome</keyword>
<dbReference type="Proteomes" id="UP000245977">
    <property type="component" value="Chromosome"/>
</dbReference>
<name>A0A2S2FH84_9GAMM</name>
<evidence type="ECO:0008006" key="3">
    <source>
        <dbReference type="Google" id="ProtNLM"/>
    </source>
</evidence>
<dbReference type="OrthoDB" id="9796919at2"/>
<evidence type="ECO:0000313" key="1">
    <source>
        <dbReference type="EMBL" id="AWL29712.2"/>
    </source>
</evidence>
<dbReference type="EMBL" id="CP029397">
    <property type="protein sequence ID" value="AWL29712.2"/>
    <property type="molecule type" value="Genomic_DNA"/>
</dbReference>
<protein>
    <recommendedName>
        <fullName evidence="3">GNAT family N-acetyltransferase</fullName>
    </recommendedName>
</protein>
<sequence>MTEILIRQRDDNDVHDFRAIRLSALQNSPEMFGATYAVEVTRPLSVFLNVISNNAIFAAYHHERIIGMLIFQKI</sequence>
<gene>
    <name evidence="1" type="ORF">DJ533_14600</name>
</gene>
<organism evidence="1 2">
    <name type="scientific">Acinetobacter defluvii</name>
    <dbReference type="NCBI Taxonomy" id="1871111"/>
    <lineage>
        <taxon>Bacteria</taxon>
        <taxon>Pseudomonadati</taxon>
        <taxon>Pseudomonadota</taxon>
        <taxon>Gammaproteobacteria</taxon>
        <taxon>Moraxellales</taxon>
        <taxon>Moraxellaceae</taxon>
        <taxon>Acinetobacter</taxon>
    </lineage>
</organism>
<reference evidence="1" key="1">
    <citation type="submission" date="2019-08" db="EMBL/GenBank/DDBJ databases">
        <title>The complete genome of Acinetobacter defluvii strain WCHAD010030.</title>
        <authorList>
            <person name="Hu Y."/>
            <person name="Qin J."/>
            <person name="Feng Y."/>
            <person name="Zong Z."/>
        </authorList>
    </citation>
    <scope>NUCLEOTIDE SEQUENCE</scope>
    <source>
        <strain evidence="1">WCHA30</strain>
    </source>
</reference>